<feature type="domain" description="C2H2-type" evidence="7">
    <location>
        <begin position="32"/>
        <end position="61"/>
    </location>
</feature>
<dbReference type="Proteomes" id="UP001372834">
    <property type="component" value="Unassembled WGS sequence"/>
</dbReference>
<keyword evidence="2" id="KW-0677">Repeat</keyword>
<feature type="domain" description="C2H2-type" evidence="7">
    <location>
        <begin position="271"/>
        <end position="298"/>
    </location>
</feature>
<evidence type="ECO:0000313" key="9">
    <source>
        <dbReference type="Proteomes" id="UP001372834"/>
    </source>
</evidence>
<feature type="domain" description="C2H2-type" evidence="7">
    <location>
        <begin position="210"/>
        <end position="237"/>
    </location>
</feature>
<feature type="domain" description="C2H2-type" evidence="7">
    <location>
        <begin position="127"/>
        <end position="154"/>
    </location>
</feature>
<evidence type="ECO:0000256" key="2">
    <source>
        <dbReference type="ARBA" id="ARBA00022737"/>
    </source>
</evidence>
<dbReference type="AlphaFoldDB" id="A0AAN8P224"/>
<evidence type="ECO:0000256" key="1">
    <source>
        <dbReference type="ARBA" id="ARBA00022723"/>
    </source>
</evidence>
<dbReference type="InterPro" id="IPR036236">
    <property type="entry name" value="Znf_C2H2_sf"/>
</dbReference>
<evidence type="ECO:0000313" key="8">
    <source>
        <dbReference type="EMBL" id="KAK6639264.1"/>
    </source>
</evidence>
<evidence type="ECO:0000259" key="7">
    <source>
        <dbReference type="PROSITE" id="PS50157"/>
    </source>
</evidence>
<keyword evidence="4" id="KW-0862">Zinc</keyword>
<reference evidence="8 9" key="1">
    <citation type="submission" date="2023-10" db="EMBL/GenBank/DDBJ databases">
        <title>Genomes of two closely related lineages of the louse Polyplax serrata with different host specificities.</title>
        <authorList>
            <person name="Martinu J."/>
            <person name="Tarabai H."/>
            <person name="Stefka J."/>
            <person name="Hypsa V."/>
        </authorList>
    </citation>
    <scope>NUCLEOTIDE SEQUENCE [LARGE SCALE GENOMIC DNA]</scope>
    <source>
        <strain evidence="8">HR10_N</strain>
    </source>
</reference>
<evidence type="ECO:0000256" key="6">
    <source>
        <dbReference type="SAM" id="MobiDB-lite"/>
    </source>
</evidence>
<accession>A0AAN8P224</accession>
<dbReference type="InterPro" id="IPR013087">
    <property type="entry name" value="Znf_C2H2_type"/>
</dbReference>
<dbReference type="PANTHER" id="PTHR24409">
    <property type="entry name" value="ZINC FINGER PROTEIN 142"/>
    <property type="match status" value="1"/>
</dbReference>
<dbReference type="Gene3D" id="3.30.160.60">
    <property type="entry name" value="Classic Zinc Finger"/>
    <property type="match status" value="7"/>
</dbReference>
<feature type="region of interest" description="Disordered" evidence="6">
    <location>
        <begin position="287"/>
        <end position="319"/>
    </location>
</feature>
<protein>
    <recommendedName>
        <fullName evidence="7">C2H2-type domain-containing protein</fullName>
    </recommendedName>
</protein>
<feature type="domain" description="C2H2-type" evidence="7">
    <location>
        <begin position="62"/>
        <end position="92"/>
    </location>
</feature>
<feature type="domain" description="C2H2-type" evidence="7">
    <location>
        <begin position="97"/>
        <end position="126"/>
    </location>
</feature>
<dbReference type="PANTHER" id="PTHR24409:SF295">
    <property type="entry name" value="AZ2-RELATED"/>
    <property type="match status" value="1"/>
</dbReference>
<dbReference type="GO" id="GO:0005634">
    <property type="term" value="C:nucleus"/>
    <property type="evidence" value="ECO:0007669"/>
    <property type="project" value="TreeGrafter"/>
</dbReference>
<evidence type="ECO:0000256" key="4">
    <source>
        <dbReference type="ARBA" id="ARBA00022833"/>
    </source>
</evidence>
<dbReference type="EMBL" id="JAWJWE010000003">
    <property type="protein sequence ID" value="KAK6639264.1"/>
    <property type="molecule type" value="Genomic_DNA"/>
</dbReference>
<feature type="compositionally biased region" description="Basic and acidic residues" evidence="6">
    <location>
        <begin position="289"/>
        <end position="302"/>
    </location>
</feature>
<evidence type="ECO:0000256" key="5">
    <source>
        <dbReference type="PROSITE-ProRule" id="PRU00042"/>
    </source>
</evidence>
<proteinExistence type="predicted"/>
<feature type="domain" description="C2H2-type" evidence="7">
    <location>
        <begin position="155"/>
        <end position="177"/>
    </location>
</feature>
<sequence>MQSETDFMSDLSDGDLERKSKINLTITAIKRHRCSFEGCNSAFNRPWKLERHINTHTKNRPFRCDHPGCTKDYTNKAHLERHKSLSHSENKPIPVYINCPFPSCMKTFASKWNLKRHYNVHKTAEVFKCHLCESMFKKHLQLKNHLSVHLGLKPFSCKTCSDSFVSKGELKKHERRHKLYQCTEENCQKISFITFHALRRHIKNEHPKWLKCDFCGKTYKNKYTLTEHILSHLPKEDRLVLNCPYDDCKRYYFYQRNLDHHIKSYHHNINHLCVICNETFVNKSKLKKHQELHSKTKEEKKPLKSKTPRRPRKDKGVHRKSMAAILSGIQLPDSIDKNLAQNNITPEVVQYIENMTKCITEETVAIETFSSVNS</sequence>
<dbReference type="Pfam" id="PF00096">
    <property type="entry name" value="zf-C2H2"/>
    <property type="match status" value="4"/>
</dbReference>
<dbReference type="SMART" id="SM00355">
    <property type="entry name" value="ZnF_C2H2"/>
    <property type="match status" value="9"/>
</dbReference>
<evidence type="ECO:0000256" key="3">
    <source>
        <dbReference type="ARBA" id="ARBA00022771"/>
    </source>
</evidence>
<organism evidence="8 9">
    <name type="scientific">Polyplax serrata</name>
    <name type="common">Common mouse louse</name>
    <dbReference type="NCBI Taxonomy" id="468196"/>
    <lineage>
        <taxon>Eukaryota</taxon>
        <taxon>Metazoa</taxon>
        <taxon>Ecdysozoa</taxon>
        <taxon>Arthropoda</taxon>
        <taxon>Hexapoda</taxon>
        <taxon>Insecta</taxon>
        <taxon>Pterygota</taxon>
        <taxon>Neoptera</taxon>
        <taxon>Paraneoptera</taxon>
        <taxon>Psocodea</taxon>
        <taxon>Troctomorpha</taxon>
        <taxon>Phthiraptera</taxon>
        <taxon>Anoplura</taxon>
        <taxon>Polyplacidae</taxon>
        <taxon>Polyplax</taxon>
    </lineage>
</organism>
<gene>
    <name evidence="8" type="ORF">RUM43_007536</name>
</gene>
<dbReference type="PROSITE" id="PS50157">
    <property type="entry name" value="ZINC_FINGER_C2H2_2"/>
    <property type="match status" value="7"/>
</dbReference>
<feature type="compositionally biased region" description="Basic residues" evidence="6">
    <location>
        <begin position="303"/>
        <end position="319"/>
    </location>
</feature>
<dbReference type="GO" id="GO:0000977">
    <property type="term" value="F:RNA polymerase II transcription regulatory region sequence-specific DNA binding"/>
    <property type="evidence" value="ECO:0007669"/>
    <property type="project" value="TreeGrafter"/>
</dbReference>
<name>A0AAN8P224_POLSC</name>
<dbReference type="GO" id="GO:0000981">
    <property type="term" value="F:DNA-binding transcription factor activity, RNA polymerase II-specific"/>
    <property type="evidence" value="ECO:0007669"/>
    <property type="project" value="TreeGrafter"/>
</dbReference>
<dbReference type="FunFam" id="3.30.160.60:FF:000100">
    <property type="entry name" value="Zinc finger 45-like"/>
    <property type="match status" value="1"/>
</dbReference>
<keyword evidence="1" id="KW-0479">Metal-binding</keyword>
<keyword evidence="3 5" id="KW-0863">Zinc-finger</keyword>
<dbReference type="GO" id="GO:0008270">
    <property type="term" value="F:zinc ion binding"/>
    <property type="evidence" value="ECO:0007669"/>
    <property type="project" value="UniProtKB-KW"/>
</dbReference>
<dbReference type="PROSITE" id="PS00028">
    <property type="entry name" value="ZINC_FINGER_C2H2_1"/>
    <property type="match status" value="7"/>
</dbReference>
<comment type="caution">
    <text evidence="8">The sequence shown here is derived from an EMBL/GenBank/DDBJ whole genome shotgun (WGS) entry which is preliminary data.</text>
</comment>
<dbReference type="SUPFAM" id="SSF57667">
    <property type="entry name" value="beta-beta-alpha zinc fingers"/>
    <property type="match status" value="3"/>
</dbReference>